<dbReference type="PANTHER" id="PTHR23046">
    <property type="entry name" value="PHOSPHORIBOSYLAMINOIMIDAZOLE CARBOXYLASE CATALYTIC SUBUNIT"/>
    <property type="match status" value="1"/>
</dbReference>
<protein>
    <recommendedName>
        <fullName evidence="3 4">N5-carboxyaminoimidazole ribonucleotide mutase</fullName>
        <shortName evidence="3 4">N5-CAIR mutase</shortName>
        <ecNumber evidence="3 4">5.4.99.18</ecNumber>
    </recommendedName>
    <alternativeName>
        <fullName evidence="3">5-(carboxyamino)imidazole ribonucleotide mutase</fullName>
    </alternativeName>
</protein>
<reference evidence="6 7" key="1">
    <citation type="submission" date="2020-06" db="EMBL/GenBank/DDBJ databases">
        <title>Sphingomonas hominis sp. nov., a member of the Sphingomonas, isolated from the hair of a 22-year-old girl.</title>
        <authorList>
            <person name="Zhang D.-F."/>
            <person name="Cui X.-W."/>
        </authorList>
    </citation>
    <scope>NUCLEOTIDE SEQUENCE [LARGE SCALE GENOMIC DNA]</scope>
    <source>
        <strain evidence="6 7">HHU CXW</strain>
    </source>
</reference>
<keyword evidence="6" id="KW-0456">Lyase</keyword>
<feature type="binding site" evidence="3">
    <location>
        <position position="13"/>
    </location>
    <ligand>
        <name>substrate</name>
    </ligand>
</feature>
<gene>
    <name evidence="3 6" type="primary">purE</name>
    <name evidence="6" type="ORF">HRV97_08860</name>
</gene>
<evidence type="ECO:0000256" key="1">
    <source>
        <dbReference type="ARBA" id="ARBA00022755"/>
    </source>
</evidence>
<keyword evidence="1 3" id="KW-0658">Purine biosynthesis</keyword>
<dbReference type="EC" id="5.4.99.18" evidence="3 4"/>
<comment type="pathway">
    <text evidence="3 4">Purine metabolism; IMP biosynthesis via de novo pathway; 5-amino-1-(5-phospho-D-ribosyl)imidazole-4-carboxylate from 5-amino-1-(5-phospho-D-ribosyl)imidazole (N5-CAIR route): step 2/2.</text>
</comment>
<dbReference type="PANTHER" id="PTHR23046:SF2">
    <property type="entry name" value="PHOSPHORIBOSYLAMINOIMIDAZOLE CARBOXYLASE"/>
    <property type="match status" value="1"/>
</dbReference>
<dbReference type="Proteomes" id="UP000621447">
    <property type="component" value="Unassembled WGS sequence"/>
</dbReference>
<comment type="function">
    <text evidence="3 4">Catalyzes the conversion of N5-carboxyaminoimidazole ribonucleotide (N5-CAIR) to 4-carboxy-5-aminoimidazole ribonucleotide (CAIR).</text>
</comment>
<dbReference type="EMBL" id="JABULH010000003">
    <property type="protein sequence ID" value="NTS65270.1"/>
    <property type="molecule type" value="Genomic_DNA"/>
</dbReference>
<dbReference type="PIRSF" id="PIRSF001338">
    <property type="entry name" value="AIR_carboxylase"/>
    <property type="match status" value="1"/>
</dbReference>
<evidence type="ECO:0000313" key="6">
    <source>
        <dbReference type="EMBL" id="NTS65270.1"/>
    </source>
</evidence>
<evidence type="ECO:0000256" key="4">
    <source>
        <dbReference type="PIRNR" id="PIRNR001338"/>
    </source>
</evidence>
<comment type="catalytic activity">
    <reaction evidence="3 4">
        <text>5-carboxyamino-1-(5-phospho-D-ribosyl)imidazole + H(+) = 5-amino-1-(5-phospho-D-ribosyl)imidazole-4-carboxylate</text>
        <dbReference type="Rhea" id="RHEA:13193"/>
        <dbReference type="ChEBI" id="CHEBI:15378"/>
        <dbReference type="ChEBI" id="CHEBI:58730"/>
        <dbReference type="ChEBI" id="CHEBI:77657"/>
        <dbReference type="EC" id="5.4.99.18"/>
    </reaction>
</comment>
<dbReference type="SMART" id="SM01001">
    <property type="entry name" value="AIRC"/>
    <property type="match status" value="1"/>
</dbReference>
<dbReference type="Gene3D" id="3.40.50.1970">
    <property type="match status" value="1"/>
</dbReference>
<evidence type="ECO:0000256" key="3">
    <source>
        <dbReference type="HAMAP-Rule" id="MF_01929"/>
    </source>
</evidence>
<dbReference type="NCBIfam" id="TIGR01162">
    <property type="entry name" value="purE"/>
    <property type="match status" value="1"/>
</dbReference>
<dbReference type="InterPro" id="IPR033747">
    <property type="entry name" value="PurE_ClassI"/>
</dbReference>
<feature type="binding site" evidence="3">
    <location>
        <position position="40"/>
    </location>
    <ligand>
        <name>substrate</name>
    </ligand>
</feature>
<evidence type="ECO:0000256" key="2">
    <source>
        <dbReference type="ARBA" id="ARBA00023235"/>
    </source>
</evidence>
<dbReference type="RefSeq" id="WP_174193910.1">
    <property type="nucleotide sequence ID" value="NZ_JABULH010000003.1"/>
</dbReference>
<dbReference type="InterPro" id="IPR000031">
    <property type="entry name" value="PurE_dom"/>
</dbReference>
<organism evidence="6 7">
    <name type="scientific">Sphingomonas hominis</name>
    <dbReference type="NCBI Taxonomy" id="2741495"/>
    <lineage>
        <taxon>Bacteria</taxon>
        <taxon>Pseudomonadati</taxon>
        <taxon>Pseudomonadota</taxon>
        <taxon>Alphaproteobacteria</taxon>
        <taxon>Sphingomonadales</taxon>
        <taxon>Sphingomonadaceae</taxon>
        <taxon>Sphingomonas</taxon>
    </lineage>
</organism>
<comment type="similarity">
    <text evidence="3">Belongs to the AIR carboxylase family. Class I subfamily.</text>
</comment>
<dbReference type="GO" id="GO:0004638">
    <property type="term" value="F:phosphoribosylaminoimidazole carboxylase activity"/>
    <property type="evidence" value="ECO:0007669"/>
    <property type="project" value="UniProtKB-EC"/>
</dbReference>
<comment type="caution">
    <text evidence="6">The sequence shown here is derived from an EMBL/GenBank/DDBJ whole genome shotgun (WGS) entry which is preliminary data.</text>
</comment>
<name>A0ABX2JFI4_9SPHN</name>
<evidence type="ECO:0000313" key="7">
    <source>
        <dbReference type="Proteomes" id="UP000621447"/>
    </source>
</evidence>
<dbReference type="InterPro" id="IPR024694">
    <property type="entry name" value="PurE_prokaryotes"/>
</dbReference>
<dbReference type="SUPFAM" id="SSF52255">
    <property type="entry name" value="N5-CAIR mutase (phosphoribosylaminoimidazole carboxylase, PurE)"/>
    <property type="match status" value="1"/>
</dbReference>
<sequence>MTQVGIIMGSTSDWDTMSHAAATLDALGIAHEVRVVSAHRTPQRLYDYATGAAARGLKVIIAGAGGAAHLPGMAASMTHLPVLGVPVESKALKGMDSLMSIVQMPGGIPVGTLAIGRAGAINAALLAAAILALADDALSLRLQAWRAAQTAGVAEAP</sequence>
<feature type="domain" description="PurE" evidence="5">
    <location>
        <begin position="2"/>
        <end position="153"/>
    </location>
</feature>
<dbReference type="HAMAP" id="MF_01929">
    <property type="entry name" value="PurE_classI"/>
    <property type="match status" value="1"/>
</dbReference>
<keyword evidence="2 3" id="KW-0413">Isomerase</keyword>
<accession>A0ABX2JFI4</accession>
<proteinExistence type="inferred from homology"/>
<keyword evidence="7" id="KW-1185">Reference proteome</keyword>
<dbReference type="GO" id="GO:0034023">
    <property type="term" value="F:5-(carboxyamino)imidazole ribonucleotide mutase activity"/>
    <property type="evidence" value="ECO:0007669"/>
    <property type="project" value="UniProtKB-EC"/>
</dbReference>
<feature type="binding site" evidence="3">
    <location>
        <position position="10"/>
    </location>
    <ligand>
        <name>substrate</name>
    </ligand>
</feature>
<dbReference type="Pfam" id="PF00731">
    <property type="entry name" value="AIRC"/>
    <property type="match status" value="1"/>
</dbReference>
<evidence type="ECO:0000259" key="5">
    <source>
        <dbReference type="SMART" id="SM01001"/>
    </source>
</evidence>